<organism evidence="2 3">
    <name type="scientific">Actinomycetospora atypica</name>
    <dbReference type="NCBI Taxonomy" id="1290095"/>
    <lineage>
        <taxon>Bacteria</taxon>
        <taxon>Bacillati</taxon>
        <taxon>Actinomycetota</taxon>
        <taxon>Actinomycetes</taxon>
        <taxon>Pseudonocardiales</taxon>
        <taxon>Pseudonocardiaceae</taxon>
        <taxon>Actinomycetospora</taxon>
    </lineage>
</organism>
<comment type="caution">
    <text evidence="2">The sequence shown here is derived from an EMBL/GenBank/DDBJ whole genome shotgun (WGS) entry which is preliminary data.</text>
</comment>
<feature type="domain" description="DUF4440" evidence="1">
    <location>
        <begin position="44"/>
        <end position="148"/>
    </location>
</feature>
<dbReference type="InterPro" id="IPR011944">
    <property type="entry name" value="Steroid_delta5-4_isomerase"/>
</dbReference>
<dbReference type="SUPFAM" id="SSF54427">
    <property type="entry name" value="NTF2-like"/>
    <property type="match status" value="1"/>
</dbReference>
<dbReference type="NCBIfam" id="TIGR02246">
    <property type="entry name" value="SgcJ/EcaC family oxidoreductase"/>
    <property type="match status" value="1"/>
</dbReference>
<evidence type="ECO:0000313" key="2">
    <source>
        <dbReference type="EMBL" id="MFC5064242.1"/>
    </source>
</evidence>
<evidence type="ECO:0000313" key="3">
    <source>
        <dbReference type="Proteomes" id="UP001595947"/>
    </source>
</evidence>
<dbReference type="InterPro" id="IPR027843">
    <property type="entry name" value="DUF4440"/>
</dbReference>
<keyword evidence="3" id="KW-1185">Reference proteome</keyword>
<evidence type="ECO:0000259" key="1">
    <source>
        <dbReference type="Pfam" id="PF14534"/>
    </source>
</evidence>
<name>A0ABV9YRG0_9PSEU</name>
<dbReference type="RefSeq" id="WP_378037590.1">
    <property type="nucleotide sequence ID" value="NZ_JBHSIV010000021.1"/>
</dbReference>
<proteinExistence type="predicted"/>
<sequence length="164" mass="17761">MPVDPSTVPDTDWGVARDMLAAHDVVEDPLYYREFTSPEQKAVLTVAQRIQDAWARNDADAFADVFAEEGSLALGENELFGREAIRQFMRTGFAGPLAGASVAGGPLTCDVIAEDVAVSVTEGGIVMPEETEVAPERRIRATWVVRRRAPAVLELLSHHSCPAV</sequence>
<dbReference type="Proteomes" id="UP001595947">
    <property type="component" value="Unassembled WGS sequence"/>
</dbReference>
<protein>
    <submittedName>
        <fullName evidence="2">SgcJ/EcaC family oxidoreductase</fullName>
    </submittedName>
</protein>
<reference evidence="3" key="1">
    <citation type="journal article" date="2019" name="Int. J. Syst. Evol. Microbiol.">
        <title>The Global Catalogue of Microorganisms (GCM) 10K type strain sequencing project: providing services to taxonomists for standard genome sequencing and annotation.</title>
        <authorList>
            <consortium name="The Broad Institute Genomics Platform"/>
            <consortium name="The Broad Institute Genome Sequencing Center for Infectious Disease"/>
            <person name="Wu L."/>
            <person name="Ma J."/>
        </authorList>
    </citation>
    <scope>NUCLEOTIDE SEQUENCE [LARGE SCALE GENOMIC DNA]</scope>
    <source>
        <strain evidence="3">CGMCC 4.7093</strain>
    </source>
</reference>
<accession>A0ABV9YRG0</accession>
<dbReference type="InterPro" id="IPR032710">
    <property type="entry name" value="NTF2-like_dom_sf"/>
</dbReference>
<dbReference type="EMBL" id="JBHSIV010000021">
    <property type="protein sequence ID" value="MFC5064242.1"/>
    <property type="molecule type" value="Genomic_DNA"/>
</dbReference>
<gene>
    <name evidence="2" type="ORF">ACFPBZ_18610</name>
</gene>
<dbReference type="Pfam" id="PF14534">
    <property type="entry name" value="DUF4440"/>
    <property type="match status" value="1"/>
</dbReference>
<dbReference type="Gene3D" id="3.10.450.50">
    <property type="match status" value="1"/>
</dbReference>